<evidence type="ECO:0000313" key="2">
    <source>
        <dbReference type="Proteomes" id="UP000060016"/>
    </source>
</evidence>
<keyword evidence="2" id="KW-1185">Reference proteome</keyword>
<name>A0A0K1RAH8_9CORY</name>
<dbReference type="PATRIC" id="fig|156976.3.peg.708"/>
<dbReference type="PANTHER" id="PTHR34853:SF1">
    <property type="entry name" value="LIPASE 5"/>
    <property type="match status" value="1"/>
</dbReference>
<sequence>MITPIARTALGLAGSVFVLRPRTDPEFAAATWLAGARPGQLLAAETISPIGLGGRMNPAKAWRISYATSDRDSRVLSATGAVFRSLSPWRGEGEAPTVAFAPSTQGVAPRCDPSYTCTVGFSTRRSPLDAIAAYEQPAINLLLACGANVVVTDYPRDPEDNVQLYCDHVSSARALADALRASSELGIDTTNLGLWGFSQGGGAVGAWLEQPEYTPELQPLAAVVGAPPADLIAMLDHVDGAMSSVVILYAVAALMAADERIAGEITPYLSGEGVRAVMLGAQVCAAGAVLHRPWAQTSTWTTTGQTMAELLADLPLTSAHLEASRLGSRRPPRIPIRLWASLFDDLVPHPTVTTLGSAWGVDVHTRRLPRILGRTGMNHFGPYFAWLSRDVRWLLAQLGG</sequence>
<dbReference type="Gene3D" id="3.40.50.1820">
    <property type="entry name" value="alpha/beta hydrolase"/>
    <property type="match status" value="1"/>
</dbReference>
<dbReference type="STRING" id="156976.AK829_03590"/>
<dbReference type="EMBL" id="CP012342">
    <property type="protein sequence ID" value="AKV58403.1"/>
    <property type="molecule type" value="Genomic_DNA"/>
</dbReference>
<reference evidence="1 2" key="1">
    <citation type="submission" date="2015-08" db="EMBL/GenBank/DDBJ databases">
        <authorList>
            <person name="Babu N.S."/>
            <person name="Beckwith C.J."/>
            <person name="Beseler K.G."/>
            <person name="Brison A."/>
            <person name="Carone J.V."/>
            <person name="Caskin T.P."/>
            <person name="Diamond M."/>
            <person name="Durham M.E."/>
            <person name="Foxe J.M."/>
            <person name="Go M."/>
            <person name="Henderson B.A."/>
            <person name="Jones I.B."/>
            <person name="McGettigan J.A."/>
            <person name="Micheletti S.J."/>
            <person name="Nasrallah M.E."/>
            <person name="Ortiz D."/>
            <person name="Piller C.R."/>
            <person name="Privatt S.R."/>
            <person name="Schneider S.L."/>
            <person name="Sharp S."/>
            <person name="Smith T.C."/>
            <person name="Stanton J.D."/>
            <person name="Ullery H.E."/>
            <person name="Wilson R.J."/>
            <person name="Serrano M.G."/>
            <person name="Buck G."/>
            <person name="Lee V."/>
            <person name="Wang Y."/>
            <person name="Carvalho R."/>
            <person name="Voegtly L."/>
            <person name="Shi R."/>
            <person name="Duckworth R."/>
            <person name="Johnson A."/>
            <person name="Loviza R."/>
            <person name="Walstead R."/>
            <person name="Shah Z."/>
            <person name="Kiflezghi M."/>
            <person name="Wade K."/>
            <person name="Ball S.L."/>
            <person name="Bradley K.W."/>
            <person name="Asai D.J."/>
            <person name="Bowman C.A."/>
            <person name="Russell D.A."/>
            <person name="Pope W.H."/>
            <person name="Jacobs-Sera D."/>
            <person name="Hendrix R.W."/>
            <person name="Hatfull G.F."/>
        </authorList>
    </citation>
    <scope>NUCLEOTIDE SEQUENCE [LARGE SCALE GENOMIC DNA]</scope>
    <source>
        <strain evidence="1 2">PUDD_83A45</strain>
    </source>
</reference>
<evidence type="ECO:0000313" key="1">
    <source>
        <dbReference type="EMBL" id="AKV58403.1"/>
    </source>
</evidence>
<protein>
    <submittedName>
        <fullName evidence="1">Lipase</fullName>
    </submittedName>
</protein>
<dbReference type="AlphaFoldDB" id="A0A0K1RAH8"/>
<dbReference type="GO" id="GO:0004806">
    <property type="term" value="F:triacylglycerol lipase activity"/>
    <property type="evidence" value="ECO:0007669"/>
    <property type="project" value="InterPro"/>
</dbReference>
<dbReference type="InterPro" id="IPR005152">
    <property type="entry name" value="Lipase_secreted"/>
</dbReference>
<dbReference type="RefSeq" id="WP_052204335.1">
    <property type="nucleotide sequence ID" value="NZ_CP012342.1"/>
</dbReference>
<dbReference type="PANTHER" id="PTHR34853">
    <property type="match status" value="1"/>
</dbReference>
<gene>
    <name evidence="1" type="ORF">AK829_03590</name>
</gene>
<accession>A0A0K1RAH8</accession>
<dbReference type="KEGG" id="crie:AK829_03590"/>
<dbReference type="SUPFAM" id="SSF53474">
    <property type="entry name" value="alpha/beta-Hydrolases"/>
    <property type="match status" value="1"/>
</dbReference>
<dbReference type="Gene3D" id="1.10.260.130">
    <property type="match status" value="1"/>
</dbReference>
<dbReference type="PIRSF" id="PIRSF029171">
    <property type="entry name" value="Esterase_LipA"/>
    <property type="match status" value="1"/>
</dbReference>
<dbReference type="Pfam" id="PF03583">
    <property type="entry name" value="LIP"/>
    <property type="match status" value="1"/>
</dbReference>
<organism evidence="1 2">
    <name type="scientific">Corynebacterium riegelii</name>
    <dbReference type="NCBI Taxonomy" id="156976"/>
    <lineage>
        <taxon>Bacteria</taxon>
        <taxon>Bacillati</taxon>
        <taxon>Actinomycetota</taxon>
        <taxon>Actinomycetes</taxon>
        <taxon>Mycobacteriales</taxon>
        <taxon>Corynebacteriaceae</taxon>
        <taxon>Corynebacterium</taxon>
    </lineage>
</organism>
<proteinExistence type="predicted"/>
<dbReference type="GO" id="GO:0016042">
    <property type="term" value="P:lipid catabolic process"/>
    <property type="evidence" value="ECO:0007669"/>
    <property type="project" value="InterPro"/>
</dbReference>
<dbReference type="InterPro" id="IPR029058">
    <property type="entry name" value="AB_hydrolase_fold"/>
</dbReference>
<dbReference type="Proteomes" id="UP000060016">
    <property type="component" value="Chromosome"/>
</dbReference>